<organism evidence="3 4">
    <name type="scientific">Adineta steineri</name>
    <dbReference type="NCBI Taxonomy" id="433720"/>
    <lineage>
        <taxon>Eukaryota</taxon>
        <taxon>Metazoa</taxon>
        <taxon>Spiralia</taxon>
        <taxon>Gnathifera</taxon>
        <taxon>Rotifera</taxon>
        <taxon>Eurotatoria</taxon>
        <taxon>Bdelloidea</taxon>
        <taxon>Adinetida</taxon>
        <taxon>Adinetidae</taxon>
        <taxon>Adineta</taxon>
    </lineage>
</organism>
<feature type="transmembrane region" description="Helical" evidence="2">
    <location>
        <begin position="844"/>
        <end position="861"/>
    </location>
</feature>
<keyword evidence="2" id="KW-1133">Transmembrane helix</keyword>
<feature type="transmembrane region" description="Helical" evidence="2">
    <location>
        <begin position="927"/>
        <end position="945"/>
    </location>
</feature>
<evidence type="ECO:0000313" key="4">
    <source>
        <dbReference type="Proteomes" id="UP000663860"/>
    </source>
</evidence>
<keyword evidence="1" id="KW-0732">Signal</keyword>
<feature type="transmembrane region" description="Helical" evidence="2">
    <location>
        <begin position="43"/>
        <end position="65"/>
    </location>
</feature>
<keyword evidence="2" id="KW-0812">Transmembrane</keyword>
<sequence length="1807" mass="207678">MPSKEDLHRLFNFLKSHLYRFNLFNTASENETIIQNERRSTRLYLVLLVTAMTVFLVYYSAALYIEDVFIPSPSLDEYDRIQNETSLQCPCTNIAVKYEVFAEIVPIYDQLCESDFVSDEWINHLFRLYEQSWNNSIPVDFRRIGVFQFQTLRSLCRLASDTINRNLQSFNYTDFVQSLLVSPETFKDQIDSFINEFIDETPKAFLRAFNFMQDTTAQSLFMTGASITSVRPVRQYGVEIEQYGIIPYPGINYTFTDNSTCVCSSSTATTCMGLATFDNNVLPGFQTGCYMLNALMNSTLEAFDNQTLINKLNNSSRSFQKSSSSNSHSKIEKLLSQMFVESWSNSSSYEKYFQKCAPKSCSYKKIHHHSFWEILLSLIGFFQGASTVLGILAPLLITQVWPKVRNKICKRTSPTTETVVAETIPPISRSTRLKMLLQQIKQKLLEFNLFKSIPRSTDETILRQQRHTTRLYLVLLLVASITLIFYVFLEFVTINKTIESPSLETFTRLNKEYPLTLDCPCTHTSFEYKQVFSDIEIEYHEICSSEFITARWIQLQFIEFPVRVFYINDIRFQSQMHFQLLSTLCRVAKQTIDDNLQSFYRTKFITPKVIDNLSFQIESELILEQFKRTVPESYRPTLQLIEANTEINQLIVPLNSIFRSQRDVHNKEVVHLEPETTALHNRPQCMDNLGPACDVHCECSFLVPNYPNECLLKTFVWNEDGYRETIPGMRLTVSPVRSVLISTLECFYDATCLSGITRKINSLVSPTNFSTLRLSSLAMNERQNDTIDMLAKKLFIRSWSNQNSSYESYFNQCHPLSCQYSYRSRFDTIDAVTRITGTLGALNFLLKLIVPYLIKLLYYVWAKIKSRRQNTIRPLVETVSTRRVIYDRLRVSFQYIKKSIVEFNIFSTIPPSQNLNNLRRNRRLTRIYFTLLLISLLILVVYTSLTKETIPATIESPSIPSYLELYNQYSLTFQCSYSNLSVKYDKFIQIEPQRHPICLSDLFSSDRYDTVWSMDDFYDDNNKKNKSTLVFDEDDFRAWIESQIKLVSNMCSLSKNLLTSSLSVWLQRDFITARVITRDEFHAQINGSLEESKRTISNELVLLFKLMQVTNLANQLATTQSSNWEFIVNSIYNVSSKIDIFSVNPKIYQDQLYALTLPRTYNEENCSCVSQSNCNKFKTFSYMVSNQLMKQIFPSFLTGCLPLDAMLQSNFSCFYNQTCLSLLQTSLYYAKPFPIKTLIPSSSSSSNRTVETILAQLFVEEWVVNVSFDLYYNETAPKLCQYSRSLPFNGAYFVTKIFSILGGLSQILRYIVSFIAMIVIKLVDRRRKRRVAPYPNMVGTDLDNVTLNTISNVPMPTGEINVDPIQEQIESRSNNRTDRIIAICLCLLVIVTIVVVSVISTRKRDTKYIPIATSITTLIPTTEITESTTTSTEMCYMTLINQSDTYPVGHDVESFILRDFNGDSLLDLAVTNYGDHTFSILFGDGNGKFQPQQVYPTGYESYPWGIASGHFNNDTFLDIAITLSNRNEIVIFFSVASNGSFNRVPHSLLSNKCLPNAEMRLLEVHDLNGDGCLDLLFDCNNLHWNTHHFFVALNHSDRCHYRGQVSDMSTMGGIKSVVVGDFNRDGKQNDIGFCCTQNRFYIFTAINYEEVGNSRLKYGPYNIHGIPQSIIHGRFNDDDFDDIALVAPRSDSLHVLLAKGDGEFLQQIYYVKNSPISVVRINFNNDSIDDLAILNSHQTIIIYLGTKLGVFSEAKVSFQVGENCTDQCFRSLSVADINRDGKDDLVFMDPIKRTIRVLLSANCNKHL</sequence>
<dbReference type="EMBL" id="CAJNOE010000041">
    <property type="protein sequence ID" value="CAF0795211.1"/>
    <property type="molecule type" value="Genomic_DNA"/>
</dbReference>
<dbReference type="PANTHER" id="PTHR46580">
    <property type="entry name" value="SENSOR KINASE-RELATED"/>
    <property type="match status" value="1"/>
</dbReference>
<keyword evidence="2" id="KW-0472">Membrane</keyword>
<feature type="transmembrane region" description="Helical" evidence="2">
    <location>
        <begin position="471"/>
        <end position="489"/>
    </location>
</feature>
<comment type="caution">
    <text evidence="3">The sequence shown here is derived from an EMBL/GenBank/DDBJ whole genome shotgun (WGS) entry which is preliminary data.</text>
</comment>
<accession>A0A813SF05</accession>
<evidence type="ECO:0000313" key="3">
    <source>
        <dbReference type="EMBL" id="CAF0795211.1"/>
    </source>
</evidence>
<protein>
    <submittedName>
        <fullName evidence="3">Uncharacterized protein</fullName>
    </submittedName>
</protein>
<name>A0A813SF05_9BILA</name>
<dbReference type="InterPro" id="IPR013517">
    <property type="entry name" value="FG-GAP"/>
</dbReference>
<feature type="transmembrane region" description="Helical" evidence="2">
    <location>
        <begin position="371"/>
        <end position="397"/>
    </location>
</feature>
<reference evidence="3" key="1">
    <citation type="submission" date="2021-02" db="EMBL/GenBank/DDBJ databases">
        <authorList>
            <person name="Nowell W R."/>
        </authorList>
    </citation>
    <scope>NUCLEOTIDE SEQUENCE</scope>
</reference>
<proteinExistence type="predicted"/>
<dbReference type="InterPro" id="IPR028994">
    <property type="entry name" value="Integrin_alpha_N"/>
</dbReference>
<dbReference type="Pfam" id="PF13517">
    <property type="entry name" value="FG-GAP_3"/>
    <property type="match status" value="2"/>
</dbReference>
<evidence type="ECO:0000256" key="1">
    <source>
        <dbReference type="ARBA" id="ARBA00022729"/>
    </source>
</evidence>
<feature type="transmembrane region" description="Helical" evidence="2">
    <location>
        <begin position="1297"/>
        <end position="1320"/>
    </location>
</feature>
<dbReference type="Proteomes" id="UP000663860">
    <property type="component" value="Unassembled WGS sequence"/>
</dbReference>
<feature type="transmembrane region" description="Helical" evidence="2">
    <location>
        <begin position="1380"/>
        <end position="1399"/>
    </location>
</feature>
<gene>
    <name evidence="3" type="ORF">IZO911_LOCUS6626</name>
</gene>
<dbReference type="SUPFAM" id="SSF69318">
    <property type="entry name" value="Integrin alpha N-terminal domain"/>
    <property type="match status" value="2"/>
</dbReference>
<evidence type="ECO:0000256" key="2">
    <source>
        <dbReference type="SAM" id="Phobius"/>
    </source>
</evidence>
<dbReference type="Gene3D" id="2.130.10.130">
    <property type="entry name" value="Integrin alpha, N-terminal"/>
    <property type="match status" value="2"/>
</dbReference>
<dbReference type="PANTHER" id="PTHR46580:SF4">
    <property type="entry name" value="ATP_GTP-BINDING PROTEIN"/>
    <property type="match status" value="1"/>
</dbReference>